<dbReference type="Gene3D" id="1.10.357.10">
    <property type="entry name" value="Tetracycline Repressor, domain 2"/>
    <property type="match status" value="1"/>
</dbReference>
<dbReference type="EMBL" id="FOUY01000012">
    <property type="protein sequence ID" value="SFN31277.1"/>
    <property type="molecule type" value="Genomic_DNA"/>
</dbReference>
<evidence type="ECO:0000256" key="2">
    <source>
        <dbReference type="PROSITE-ProRule" id="PRU00335"/>
    </source>
</evidence>
<dbReference type="Proteomes" id="UP000199614">
    <property type="component" value="Unassembled WGS sequence"/>
</dbReference>
<evidence type="ECO:0000313" key="4">
    <source>
        <dbReference type="EMBL" id="SFN31277.1"/>
    </source>
</evidence>
<keyword evidence="1 2" id="KW-0238">DNA-binding</keyword>
<evidence type="ECO:0000313" key="5">
    <source>
        <dbReference type="Proteomes" id="UP000199614"/>
    </source>
</evidence>
<dbReference type="InterPro" id="IPR001647">
    <property type="entry name" value="HTH_TetR"/>
</dbReference>
<dbReference type="AlphaFoldDB" id="A0A1I4XZQ1"/>
<feature type="domain" description="HTH tetR-type" evidence="3">
    <location>
        <begin position="4"/>
        <end position="64"/>
    </location>
</feature>
<dbReference type="RefSeq" id="WP_093342587.1">
    <property type="nucleotide sequence ID" value="NZ_FOUY01000012.1"/>
</dbReference>
<accession>A0A1I4XZQ1</accession>
<dbReference type="GO" id="GO:0003677">
    <property type="term" value="F:DNA binding"/>
    <property type="evidence" value="ECO:0007669"/>
    <property type="project" value="UniProtKB-UniRule"/>
</dbReference>
<proteinExistence type="predicted"/>
<evidence type="ECO:0000259" key="3">
    <source>
        <dbReference type="PROSITE" id="PS50977"/>
    </source>
</evidence>
<dbReference type="STRING" id="260086.SAMN05216207_101289"/>
<evidence type="ECO:0000256" key="1">
    <source>
        <dbReference type="ARBA" id="ARBA00023125"/>
    </source>
</evidence>
<keyword evidence="5" id="KW-1185">Reference proteome</keyword>
<organism evidence="4 5">
    <name type="scientific">Pseudonocardia ammonioxydans</name>
    <dbReference type="NCBI Taxonomy" id="260086"/>
    <lineage>
        <taxon>Bacteria</taxon>
        <taxon>Bacillati</taxon>
        <taxon>Actinomycetota</taxon>
        <taxon>Actinomycetes</taxon>
        <taxon>Pseudonocardiales</taxon>
        <taxon>Pseudonocardiaceae</taxon>
        <taxon>Pseudonocardia</taxon>
    </lineage>
</organism>
<feature type="DNA-binding region" description="H-T-H motif" evidence="2">
    <location>
        <begin position="27"/>
        <end position="46"/>
    </location>
</feature>
<dbReference type="Pfam" id="PF00440">
    <property type="entry name" value="TetR_N"/>
    <property type="match status" value="1"/>
</dbReference>
<dbReference type="SUPFAM" id="SSF46689">
    <property type="entry name" value="Homeodomain-like"/>
    <property type="match status" value="1"/>
</dbReference>
<gene>
    <name evidence="4" type="ORF">SAMN05216207_101289</name>
</gene>
<protein>
    <submittedName>
        <fullName evidence="4">Transcriptional regulator, TetR family</fullName>
    </submittedName>
</protein>
<name>A0A1I4XZQ1_PSUAM</name>
<reference evidence="4 5" key="1">
    <citation type="submission" date="2016-10" db="EMBL/GenBank/DDBJ databases">
        <authorList>
            <person name="de Groot N.N."/>
        </authorList>
    </citation>
    <scope>NUCLEOTIDE SEQUENCE [LARGE SCALE GENOMIC DNA]</scope>
    <source>
        <strain evidence="4 5">CGMCC 4.1877</strain>
    </source>
</reference>
<dbReference type="InterPro" id="IPR009057">
    <property type="entry name" value="Homeodomain-like_sf"/>
</dbReference>
<dbReference type="PROSITE" id="PS50977">
    <property type="entry name" value="HTH_TETR_2"/>
    <property type="match status" value="1"/>
</dbReference>
<dbReference type="OrthoDB" id="3218408at2"/>
<sequence length="165" mass="18144">MARQVSRDDYFEEAMNLLATEGFPALKQATVCKRLAVTTGSFYSHFGNWQVFTRELLHRWREERTLQIAAAADASTGPIEALVLLRDMACELPYRAEAAIRAWSLTDPAVAEIQALVGQERLATVERAMAAMFTFPTTAGRWARTASASWSAPSSSSAIRTTPGT</sequence>